<dbReference type="SUPFAM" id="SSF53167">
    <property type="entry name" value="Purine and uridine phosphorylases"/>
    <property type="match status" value="1"/>
</dbReference>
<comment type="function">
    <text evidence="5">Catalyzes the reversible phosphorolytic breakdown of the N-glycosidic bond in the beta-(deoxy)ribonucleoside molecules, with the formation of the corresponding free purine bases and pentose-1-phosphate.</text>
</comment>
<dbReference type="PANTHER" id="PTHR43691:SF11">
    <property type="entry name" value="FI09636P-RELATED"/>
    <property type="match status" value="1"/>
</dbReference>
<feature type="binding site" evidence="5">
    <location>
        <position position="4"/>
    </location>
    <ligand>
        <name>a purine D-ribonucleoside</name>
        <dbReference type="ChEBI" id="CHEBI:142355"/>
        <note>ligand shared between dimeric partners</note>
    </ligand>
</feature>
<evidence type="ECO:0000256" key="3">
    <source>
        <dbReference type="ARBA" id="ARBA00022679"/>
    </source>
</evidence>
<name>A0A1M6DTL2_9FIRM</name>
<dbReference type="HAMAP" id="MF_01627">
    <property type="entry name" value="Pur_nucleosid_phosp"/>
    <property type="match status" value="1"/>
</dbReference>
<evidence type="ECO:0000256" key="2">
    <source>
        <dbReference type="ARBA" id="ARBA00022676"/>
    </source>
</evidence>
<evidence type="ECO:0000313" key="7">
    <source>
        <dbReference type="EMBL" id="SHI76541.1"/>
    </source>
</evidence>
<dbReference type="NCBIfam" id="TIGR00107">
    <property type="entry name" value="deoD"/>
    <property type="match status" value="1"/>
</dbReference>
<comment type="subunit">
    <text evidence="5">Homohexamer; trimer of homodimers.</text>
</comment>
<dbReference type="GO" id="GO:0004731">
    <property type="term" value="F:purine-nucleoside phosphorylase activity"/>
    <property type="evidence" value="ECO:0007669"/>
    <property type="project" value="UniProtKB-UniRule"/>
</dbReference>
<dbReference type="RefSeq" id="WP_425430036.1">
    <property type="nucleotide sequence ID" value="NZ_FQZL01000006.1"/>
</dbReference>
<dbReference type="PANTHER" id="PTHR43691">
    <property type="entry name" value="URIDINE PHOSPHORYLASE"/>
    <property type="match status" value="1"/>
</dbReference>
<evidence type="ECO:0000259" key="6">
    <source>
        <dbReference type="Pfam" id="PF01048"/>
    </source>
</evidence>
<comment type="catalytic activity">
    <reaction evidence="5">
        <text>a purine 2'-deoxy-D-ribonucleoside + phosphate = a purine nucleobase + 2-deoxy-alpha-D-ribose 1-phosphate</text>
        <dbReference type="Rhea" id="RHEA:36431"/>
        <dbReference type="ChEBI" id="CHEBI:26386"/>
        <dbReference type="ChEBI" id="CHEBI:43474"/>
        <dbReference type="ChEBI" id="CHEBI:57259"/>
        <dbReference type="ChEBI" id="CHEBI:142361"/>
        <dbReference type="EC" id="2.4.2.1"/>
    </reaction>
</comment>
<dbReference type="CDD" id="cd09006">
    <property type="entry name" value="PNP_EcPNPI-like"/>
    <property type="match status" value="1"/>
</dbReference>
<comment type="similarity">
    <text evidence="1 5">Belongs to the PNP/UDP phosphorylase family.</text>
</comment>
<dbReference type="Gene3D" id="3.40.50.1580">
    <property type="entry name" value="Nucleoside phosphorylase domain"/>
    <property type="match status" value="1"/>
</dbReference>
<dbReference type="GO" id="GO:0004850">
    <property type="term" value="F:uridine phosphorylase activity"/>
    <property type="evidence" value="ECO:0007669"/>
    <property type="project" value="UniProtKB-EC"/>
</dbReference>
<reference evidence="7 8" key="1">
    <citation type="submission" date="2016-11" db="EMBL/GenBank/DDBJ databases">
        <authorList>
            <person name="Jaros S."/>
            <person name="Januszkiewicz K."/>
            <person name="Wedrychowicz H."/>
        </authorList>
    </citation>
    <scope>NUCLEOTIDE SEQUENCE [LARGE SCALE GENOMIC DNA]</scope>
    <source>
        <strain evidence="7 8">DSM 17477</strain>
    </source>
</reference>
<comment type="catalytic activity">
    <reaction evidence="4">
        <text>uridine + phosphate = alpha-D-ribose 1-phosphate + uracil</text>
        <dbReference type="Rhea" id="RHEA:24388"/>
        <dbReference type="ChEBI" id="CHEBI:16704"/>
        <dbReference type="ChEBI" id="CHEBI:17568"/>
        <dbReference type="ChEBI" id="CHEBI:43474"/>
        <dbReference type="ChEBI" id="CHEBI:57720"/>
        <dbReference type="EC" id="2.4.2.3"/>
    </reaction>
</comment>
<evidence type="ECO:0000256" key="5">
    <source>
        <dbReference type="HAMAP-Rule" id="MF_01627"/>
    </source>
</evidence>
<dbReference type="EC" id="2.4.2.1" evidence="5"/>
<feature type="binding site" description="in other chain" evidence="5">
    <location>
        <begin position="203"/>
        <end position="204"/>
    </location>
    <ligand>
        <name>a purine D-ribonucleoside</name>
        <dbReference type="ChEBI" id="CHEBI:142355"/>
        <note>ligand shared between dimeric partners</note>
    </ligand>
</feature>
<feature type="binding site" description="in other chain" evidence="5">
    <location>
        <begin position="87"/>
        <end position="90"/>
    </location>
    <ligand>
        <name>phosphate</name>
        <dbReference type="ChEBI" id="CHEBI:43474"/>
        <note>ligand shared between dimeric partners</note>
    </ligand>
</feature>
<protein>
    <recommendedName>
        <fullName evidence="5">Purine nucleoside phosphorylase DeoD-type</fullName>
        <shortName evidence="5">PNP</shortName>
        <ecNumber evidence="5">2.4.2.1</ecNumber>
    </recommendedName>
</protein>
<feature type="site" description="Important for catalytic activity" evidence="5">
    <location>
        <position position="217"/>
    </location>
</feature>
<keyword evidence="2 5" id="KW-0328">Glycosyltransferase</keyword>
<feature type="binding site" description="in other chain" evidence="5">
    <location>
        <begin position="179"/>
        <end position="181"/>
    </location>
    <ligand>
        <name>a purine D-ribonucleoside</name>
        <dbReference type="ChEBI" id="CHEBI:142355"/>
        <note>ligand shared between dimeric partners</note>
    </ligand>
</feature>
<organism evidence="7 8">
    <name type="scientific">Dethiosulfatibacter aminovorans DSM 17477</name>
    <dbReference type="NCBI Taxonomy" id="1121476"/>
    <lineage>
        <taxon>Bacteria</taxon>
        <taxon>Bacillati</taxon>
        <taxon>Bacillota</taxon>
        <taxon>Tissierellia</taxon>
        <taxon>Dethiosulfatibacter</taxon>
    </lineage>
</organism>
<dbReference type="InterPro" id="IPR018016">
    <property type="entry name" value="Nucleoside_phosphorylase_CS"/>
</dbReference>
<evidence type="ECO:0000256" key="4">
    <source>
        <dbReference type="ARBA" id="ARBA00048447"/>
    </source>
</evidence>
<dbReference type="Pfam" id="PF01048">
    <property type="entry name" value="PNP_UDP_1"/>
    <property type="match status" value="1"/>
</dbReference>
<dbReference type="STRING" id="1121476.SAMN02745751_01038"/>
<dbReference type="NCBIfam" id="NF004489">
    <property type="entry name" value="PRK05819.1"/>
    <property type="match status" value="1"/>
</dbReference>
<dbReference type="AlphaFoldDB" id="A0A1M6DTL2"/>
<dbReference type="EMBL" id="FQZL01000006">
    <property type="protein sequence ID" value="SHI76541.1"/>
    <property type="molecule type" value="Genomic_DNA"/>
</dbReference>
<dbReference type="GO" id="GO:0006152">
    <property type="term" value="P:purine nucleoside catabolic process"/>
    <property type="evidence" value="ECO:0007669"/>
    <property type="project" value="TreeGrafter"/>
</dbReference>
<keyword evidence="3 5" id="KW-0808">Transferase</keyword>
<dbReference type="InterPro" id="IPR000845">
    <property type="entry name" value="Nucleoside_phosphorylase_d"/>
</dbReference>
<dbReference type="PROSITE" id="PS01232">
    <property type="entry name" value="PNP_UDP_1"/>
    <property type="match status" value="1"/>
</dbReference>
<comment type="catalytic activity">
    <reaction evidence="5">
        <text>a purine D-ribonucleoside + phosphate = a purine nucleobase + alpha-D-ribose 1-phosphate</text>
        <dbReference type="Rhea" id="RHEA:19805"/>
        <dbReference type="ChEBI" id="CHEBI:26386"/>
        <dbReference type="ChEBI" id="CHEBI:43474"/>
        <dbReference type="ChEBI" id="CHEBI:57720"/>
        <dbReference type="ChEBI" id="CHEBI:142355"/>
        <dbReference type="EC" id="2.4.2.1"/>
    </reaction>
</comment>
<feature type="active site" description="Proton donor" evidence="5">
    <location>
        <position position="204"/>
    </location>
</feature>
<dbReference type="NCBIfam" id="NF009914">
    <property type="entry name" value="PRK13374.1"/>
    <property type="match status" value="1"/>
</dbReference>
<sequence>MTVHIGAKKGDIAETILLPGDPLRARFVAEKYLENPVCYNEVRGMYGYTGHYKGKRISVQGTGMGMPSIGIYSHELIADYGVKNLIRIGSCGSFNENIKVRDVLLAMSASTNSNYASQYELPGTFAPTASYELLEKAKKAADEKSIPVKVGNILSSDIFYDANPDAWKKWAALGVMGVEMEAAALYMNAAKLGANALAILTVSDSLVTHELTTSEEREKTLTDMIEIALELA</sequence>
<dbReference type="InterPro" id="IPR004402">
    <property type="entry name" value="DeoD-type"/>
</dbReference>
<feature type="binding site" evidence="5">
    <location>
        <position position="43"/>
    </location>
    <ligand>
        <name>phosphate</name>
        <dbReference type="ChEBI" id="CHEBI:43474"/>
        <note>ligand shared between dimeric partners</note>
    </ligand>
</feature>
<accession>A0A1M6DTL2</accession>
<feature type="binding site" description="in other chain" evidence="5">
    <location>
        <position position="24"/>
    </location>
    <ligand>
        <name>phosphate</name>
        <dbReference type="ChEBI" id="CHEBI:43474"/>
        <note>ligand shared between dimeric partners</note>
    </ligand>
</feature>
<keyword evidence="8" id="KW-1185">Reference proteome</keyword>
<proteinExistence type="inferred from homology"/>
<feature type="binding site" description="in other chain" evidence="5">
    <location>
        <position position="20"/>
    </location>
    <ligand>
        <name>phosphate</name>
        <dbReference type="ChEBI" id="CHEBI:43474"/>
        <note>ligand shared between dimeric partners</note>
    </ligand>
</feature>
<evidence type="ECO:0000313" key="8">
    <source>
        <dbReference type="Proteomes" id="UP000184052"/>
    </source>
</evidence>
<evidence type="ECO:0000256" key="1">
    <source>
        <dbReference type="ARBA" id="ARBA00010456"/>
    </source>
</evidence>
<feature type="domain" description="Nucleoside phosphorylase" evidence="6">
    <location>
        <begin position="16"/>
        <end position="223"/>
    </location>
</feature>
<gene>
    <name evidence="5" type="primary">deoD</name>
    <name evidence="7" type="ORF">SAMN02745751_01038</name>
</gene>
<dbReference type="GO" id="GO:0005829">
    <property type="term" value="C:cytosol"/>
    <property type="evidence" value="ECO:0007669"/>
    <property type="project" value="TreeGrafter"/>
</dbReference>
<dbReference type="InterPro" id="IPR035994">
    <property type="entry name" value="Nucleoside_phosphorylase_sf"/>
</dbReference>
<dbReference type="Proteomes" id="UP000184052">
    <property type="component" value="Unassembled WGS sequence"/>
</dbReference>